<dbReference type="Proteomes" id="UP000830116">
    <property type="component" value="Chromosome"/>
</dbReference>
<evidence type="ECO:0000313" key="2">
    <source>
        <dbReference type="Proteomes" id="UP000830116"/>
    </source>
</evidence>
<name>A0ABY4C806_9BACT</name>
<sequence>MDETALGPPLAVLREIKNQVRYKNPGDIFWQTGTDGQKLYNKSEVFVDEASRAALYFSGNRRARLAANTLLKLSLDPNDSKSLVLALDDGSFNLRNGDDGQVSFILKVDEAGLNIGTDKRFDLFVKKREGGLGLAMASGNLGIGGVSEKQDLKEGETIVVKERNSQFAVNQASEKVEFYIEQTLDSSVKLIHPSNNQIVYQSKQPQLFQWSGGSNERTLVQYSYMLDFAEYQEVDVTGANLYTIPAALRGEVFWRIVSYYKGLPQYSTAGFFKVADINEVAIDQVALNFISKGKWQLTASVKEEQENNYEFQVSQAADFKETYDAYLGKQPMQSMVDVSGDLFVRVRRVYDSGLVSAWSSPKTVQVRPPLSTPVLKLDSQEESLQGVVVAQISWEADPAATVFILHSSKFADFTSFQSQVVDGKKDFILNNNLSNQIYYRVLAQSPEGEMSLASNSVVIKGSKLIAQKLAASAKEAPAIKAPKAIVEEKASPIANQAPADKAIFYTEQKIVFTWEGTADFLQMSSVSNFSQDVQSFNVKGKNTYETTFKNPTKFFWRVVHKKQNTAPSRSLSVLPKSDILIESVDLKFVERGKWKIHPRIQGAKPGEVFRVQIGKSSDFAQAVEVLGNLSEGLAVDQQGTFFIRAKRTAEGKDISKWSNVATQFIRPPLDTPVLGKDEEILASSTSINLTLSWGEVKNAKEYILEIDDTAVFGNVQKSFLVRDQKYTVQHGTLEPAYLRIMAKSAEGEISPPSKIYKIKGLLPGPKVDRYEISYGKLDEKGDSDKVHILWSHRKNAKKYIVEIGRREDLKDAEKFETVNIEFFKPVQVEGWYYFRLRPISNSAEFFEAPSQVYGIEYRKEKGLSIAALEQPGTGESFTDPQVRFSWGQVLGAAWYELELSRSADFTKSTLHKVEARDYTMRPGLDKGTWYYRVRGRSPTQQSPWSQSTHFKVK</sequence>
<evidence type="ECO:0000313" key="1">
    <source>
        <dbReference type="EMBL" id="UOF01055.1"/>
    </source>
</evidence>
<protein>
    <recommendedName>
        <fullName evidence="3">Fibronectin type-III domain-containing protein</fullName>
    </recommendedName>
</protein>
<accession>A0ABY4C806</accession>
<dbReference type="Gene3D" id="2.60.40.10">
    <property type="entry name" value="Immunoglobulins"/>
    <property type="match status" value="1"/>
</dbReference>
<gene>
    <name evidence="1" type="ORF">MNR06_15245</name>
</gene>
<keyword evidence="2" id="KW-1185">Reference proteome</keyword>
<proteinExistence type="predicted"/>
<reference evidence="1" key="1">
    <citation type="submission" date="2022-03" db="EMBL/GenBank/DDBJ databases">
        <title>Genome Identification and Characterization of new species Bdellovibrio reynosense LBG001 sp. nov. from a Mexico soil sample.</title>
        <authorList>
            <person name="Camilli A."/>
            <person name="Ajao Y."/>
            <person name="Guo X."/>
        </authorList>
    </citation>
    <scope>NUCLEOTIDE SEQUENCE</scope>
    <source>
        <strain evidence="1">LBG001</strain>
    </source>
</reference>
<evidence type="ECO:0008006" key="3">
    <source>
        <dbReference type="Google" id="ProtNLM"/>
    </source>
</evidence>
<dbReference type="InterPro" id="IPR013783">
    <property type="entry name" value="Ig-like_fold"/>
</dbReference>
<dbReference type="RefSeq" id="WP_243537303.1">
    <property type="nucleotide sequence ID" value="NZ_CP093442.1"/>
</dbReference>
<organism evidence="1 2">
    <name type="scientific">Bdellovibrio reynosensis</name>
    <dbReference type="NCBI Taxonomy" id="2835041"/>
    <lineage>
        <taxon>Bacteria</taxon>
        <taxon>Pseudomonadati</taxon>
        <taxon>Bdellovibrionota</taxon>
        <taxon>Bdellovibrionia</taxon>
        <taxon>Bdellovibrionales</taxon>
        <taxon>Pseudobdellovibrionaceae</taxon>
        <taxon>Bdellovibrio</taxon>
    </lineage>
</organism>
<dbReference type="EMBL" id="CP093442">
    <property type="protein sequence ID" value="UOF01055.1"/>
    <property type="molecule type" value="Genomic_DNA"/>
</dbReference>